<dbReference type="GO" id="GO:0010028">
    <property type="term" value="P:xanthophyll cycle"/>
    <property type="evidence" value="ECO:0007669"/>
    <property type="project" value="InterPro"/>
</dbReference>
<dbReference type="Proteomes" id="UP000664859">
    <property type="component" value="Unassembled WGS sequence"/>
</dbReference>
<proteinExistence type="predicted"/>
<dbReference type="Pfam" id="PF07137">
    <property type="entry name" value="VDE"/>
    <property type="match status" value="1"/>
</dbReference>
<evidence type="ECO:0000256" key="1">
    <source>
        <dbReference type="SAM" id="Coils"/>
    </source>
</evidence>
<dbReference type="EMBL" id="JAFCMP010000111">
    <property type="protein sequence ID" value="KAG5186543.1"/>
    <property type="molecule type" value="Genomic_DNA"/>
</dbReference>
<feature type="domain" description="VDE lipocalin" evidence="2">
    <location>
        <begin position="54"/>
        <end position="289"/>
    </location>
</feature>
<dbReference type="Gene3D" id="2.40.128.20">
    <property type="match status" value="1"/>
</dbReference>
<dbReference type="GO" id="GO:0046422">
    <property type="term" value="F:violaxanthin de-epoxidase activity"/>
    <property type="evidence" value="ECO:0007669"/>
    <property type="project" value="InterPro"/>
</dbReference>
<feature type="coiled-coil region" evidence="1">
    <location>
        <begin position="336"/>
        <end position="396"/>
    </location>
</feature>
<gene>
    <name evidence="3" type="ORF">JKP88DRAFT_207451</name>
</gene>
<keyword evidence="4" id="KW-1185">Reference proteome</keyword>
<dbReference type="OrthoDB" id="10258187at2759"/>
<comment type="caution">
    <text evidence="3">The sequence shown here is derived from an EMBL/GenBank/DDBJ whole genome shotgun (WGS) entry which is preliminary data.</text>
</comment>
<dbReference type="AlphaFoldDB" id="A0A835ZCN5"/>
<accession>A0A835ZCN5</accession>
<sequence length="423" mass="46914">MSAKQDGLGAFRNRALGGAFAAAVLVASSLGITMPAVAGDMPQVAANEGKEIGVCVLNNCKKELGACLLNPKCIANLACIQTCAGKADETACQIKCGDYFENETVAKFNACAVSRKRCVPQKQDDNSYPVPPQEALVKSFDTSIFQGQWYISAGLNPIFDIFDCQVHYFVNPSPGQIYGKLKWRIKEPDGEFFTRDTVQRFIQDKDNPALLLNHDNEYLHYQDDWYILDAVPDSHVLVYYRGQNDAWTGYGGAVLYTRDASYDRALVPRLEAACKKANIKWSDFQATDNSCKPQTRDPAELRAEYSKKLLDMEGQQLGEQLTALRGFAVDSIQKEEKDAGAALKALEDLAESYQNEIAFDALELQDTLGQEFNELKAGAEAEAKFIKEEVKEIERAIKDTLQPDAWKLSEGATLERLEQKLGL</sequence>
<organism evidence="3 4">
    <name type="scientific">Tribonema minus</name>
    <dbReference type="NCBI Taxonomy" id="303371"/>
    <lineage>
        <taxon>Eukaryota</taxon>
        <taxon>Sar</taxon>
        <taxon>Stramenopiles</taxon>
        <taxon>Ochrophyta</taxon>
        <taxon>PX clade</taxon>
        <taxon>Xanthophyceae</taxon>
        <taxon>Tribonematales</taxon>
        <taxon>Tribonemataceae</taxon>
        <taxon>Tribonema</taxon>
    </lineage>
</organism>
<dbReference type="InterPro" id="IPR012674">
    <property type="entry name" value="Calycin"/>
</dbReference>
<evidence type="ECO:0000313" key="3">
    <source>
        <dbReference type="EMBL" id="KAG5186543.1"/>
    </source>
</evidence>
<evidence type="ECO:0000313" key="4">
    <source>
        <dbReference type="Proteomes" id="UP000664859"/>
    </source>
</evidence>
<dbReference type="PANTHER" id="PTHR33970">
    <property type="entry name" value="VIOLAXANTHIN DE-EPOXIDASE, CHLOROPLASTIC-RELATED"/>
    <property type="match status" value="1"/>
</dbReference>
<protein>
    <submittedName>
        <fullName evidence="3">Violaxanthin de-epoxidase chloroplast</fullName>
    </submittedName>
</protein>
<dbReference type="InterPro" id="IPR044682">
    <property type="entry name" value="VDE"/>
</dbReference>
<keyword evidence="1" id="KW-0175">Coiled coil</keyword>
<evidence type="ECO:0000259" key="2">
    <source>
        <dbReference type="Pfam" id="PF07137"/>
    </source>
</evidence>
<dbReference type="SUPFAM" id="SSF50814">
    <property type="entry name" value="Lipocalins"/>
    <property type="match status" value="1"/>
</dbReference>
<dbReference type="PANTHER" id="PTHR33970:SF1">
    <property type="entry name" value="VIOLAXANTHIN DE-EPOXIDASE, CHLOROPLASTIC"/>
    <property type="match status" value="1"/>
</dbReference>
<name>A0A835ZCN5_9STRA</name>
<dbReference type="InterPro" id="IPR010788">
    <property type="entry name" value="VDE_dom"/>
</dbReference>
<reference evidence="3" key="1">
    <citation type="submission" date="2021-02" db="EMBL/GenBank/DDBJ databases">
        <title>First Annotated Genome of the Yellow-green Alga Tribonema minus.</title>
        <authorList>
            <person name="Mahan K.M."/>
        </authorList>
    </citation>
    <scope>NUCLEOTIDE SEQUENCE</scope>
    <source>
        <strain evidence="3">UTEX B ZZ1240</strain>
    </source>
</reference>